<feature type="compositionally biased region" description="Polar residues" evidence="1">
    <location>
        <begin position="28"/>
        <end position="67"/>
    </location>
</feature>
<feature type="region of interest" description="Disordered" evidence="1">
    <location>
        <begin position="158"/>
        <end position="181"/>
    </location>
</feature>
<dbReference type="KEGG" id="osn:115228763"/>
<organism evidence="2 3">
    <name type="scientific">Octopus sinensis</name>
    <name type="common">East Asian common octopus</name>
    <dbReference type="NCBI Taxonomy" id="2607531"/>
    <lineage>
        <taxon>Eukaryota</taxon>
        <taxon>Metazoa</taxon>
        <taxon>Spiralia</taxon>
        <taxon>Lophotrochozoa</taxon>
        <taxon>Mollusca</taxon>
        <taxon>Cephalopoda</taxon>
        <taxon>Coleoidea</taxon>
        <taxon>Octopodiformes</taxon>
        <taxon>Octopoda</taxon>
        <taxon>Incirrata</taxon>
        <taxon>Octopodidae</taxon>
        <taxon>Octopus</taxon>
    </lineage>
</organism>
<proteinExistence type="predicted"/>
<dbReference type="RefSeq" id="XP_029655128.1">
    <property type="nucleotide sequence ID" value="XM_029799268.1"/>
</dbReference>
<evidence type="ECO:0000313" key="3">
    <source>
        <dbReference type="RefSeq" id="XP_029655128.1"/>
    </source>
</evidence>
<reference evidence="3" key="1">
    <citation type="submission" date="2025-08" db="UniProtKB">
        <authorList>
            <consortium name="RefSeq"/>
        </authorList>
    </citation>
    <scope>IDENTIFICATION</scope>
</reference>
<evidence type="ECO:0000256" key="1">
    <source>
        <dbReference type="SAM" id="MobiDB-lite"/>
    </source>
</evidence>
<feature type="region of interest" description="Disordered" evidence="1">
    <location>
        <begin position="1"/>
        <end position="67"/>
    </location>
</feature>
<sequence>MEGENTNPNMVSLNPAKNKQKRPPLPTESLQNSKNTELESSPITKINPSPEKNSKVTEASPSVTNIEETVSVEDAVQNEIVSISLEQEQEKNDDNCMTTALCESPPRITPETLEVIDLNKIYLSLTDLSSKVDLIFSRLDKIDSNLSNLNEKSLKDSLEVQSCPDGPSENSNQVLSESEGVDINGSKIDCLNEK</sequence>
<accession>A0A6P7TTR1</accession>
<protein>
    <submittedName>
        <fullName evidence="3">Uncharacterized protein LOC115228763</fullName>
    </submittedName>
</protein>
<dbReference type="Proteomes" id="UP000515154">
    <property type="component" value="Unplaced"/>
</dbReference>
<gene>
    <name evidence="3" type="primary">LOC115228763</name>
</gene>
<keyword evidence="2" id="KW-1185">Reference proteome</keyword>
<name>A0A6P7TTR1_9MOLL</name>
<evidence type="ECO:0000313" key="2">
    <source>
        <dbReference type="Proteomes" id="UP000515154"/>
    </source>
</evidence>
<dbReference type="AlphaFoldDB" id="A0A6P7TTR1"/>
<feature type="compositionally biased region" description="Polar residues" evidence="1">
    <location>
        <begin position="1"/>
        <end position="17"/>
    </location>
</feature>